<dbReference type="InterPro" id="IPR055237">
    <property type="entry name" value="Cdc6_lid"/>
</dbReference>
<comment type="caution">
    <text evidence="6">The sequence shown here is derived from an EMBL/GenBank/DDBJ whole genome shotgun (WGS) entry which is preliminary data.</text>
</comment>
<dbReference type="PANTHER" id="PTHR10763">
    <property type="entry name" value="CELL DIVISION CONTROL PROTEIN 6-RELATED"/>
    <property type="match status" value="1"/>
</dbReference>
<evidence type="ECO:0000256" key="3">
    <source>
        <dbReference type="ARBA" id="ARBA00022741"/>
    </source>
</evidence>
<dbReference type="Pfam" id="PF22703">
    <property type="entry name" value="Cdc6_lid"/>
    <property type="match status" value="1"/>
</dbReference>
<evidence type="ECO:0000256" key="1">
    <source>
        <dbReference type="ARBA" id="ARBA00006184"/>
    </source>
</evidence>
<gene>
    <name evidence="6" type="ORF">GCM10009066_17590</name>
</gene>
<keyword evidence="4" id="KW-0067">ATP-binding</keyword>
<dbReference type="Gene3D" id="1.10.8.60">
    <property type="match status" value="1"/>
</dbReference>
<dbReference type="InterPro" id="IPR050311">
    <property type="entry name" value="ORC1/CDC6"/>
</dbReference>
<dbReference type="GO" id="GO:0005524">
    <property type="term" value="F:ATP binding"/>
    <property type="evidence" value="ECO:0007669"/>
    <property type="project" value="UniProtKB-KW"/>
</dbReference>
<evidence type="ECO:0000313" key="6">
    <source>
        <dbReference type="EMBL" id="GAA0304096.1"/>
    </source>
</evidence>
<dbReference type="CDD" id="cd00009">
    <property type="entry name" value="AAA"/>
    <property type="match status" value="1"/>
</dbReference>
<dbReference type="Gene3D" id="3.40.50.300">
    <property type="entry name" value="P-loop containing nucleotide triphosphate hydrolases"/>
    <property type="match status" value="1"/>
</dbReference>
<feature type="domain" description="AAA+ ATPase" evidence="5">
    <location>
        <begin position="62"/>
        <end position="196"/>
    </location>
</feature>
<keyword evidence="2" id="KW-0235">DNA replication</keyword>
<evidence type="ECO:0000313" key="7">
    <source>
        <dbReference type="Proteomes" id="UP001500837"/>
    </source>
</evidence>
<sequence>MQPSLSTSHQSPNFIYEPAELVVMITDARALQPEFVPGELHHREGEVDALTTSLDAIVDGESGRHSFIFGPSGTGKTVLAQYAVNLLEREAFDVATAYVNCITNSTPTSMLYELTTSAGLAADLRRQGHGPARFVDRIKDADRQVVAILDEVDILTEYRVLASLADIPNLTLLMVCVDEHALFSAFEEPIRSRFSSHRTITLTRYSTVELTSILKGRVRHGLESGVIHDEQIEYIADLAAGDARAAIAILRSAVESIRAGDAEAPISVDLIDASQEDAREDIRRRKIRELDTEKRLLYDIVLENPEISAGDLREKYESRSVNHVADSTRRRYLNRLEEYDLIEGVGRGRGKRYQAL</sequence>
<dbReference type="PANTHER" id="PTHR10763:SF22">
    <property type="entry name" value="ORC1-TYPE DNA REPLICATION PROTEIN"/>
    <property type="match status" value="1"/>
</dbReference>
<dbReference type="GO" id="GO:0016887">
    <property type="term" value="F:ATP hydrolysis activity"/>
    <property type="evidence" value="ECO:0007669"/>
    <property type="project" value="InterPro"/>
</dbReference>
<dbReference type="SUPFAM" id="SSF52540">
    <property type="entry name" value="P-loop containing nucleoside triphosphate hydrolases"/>
    <property type="match status" value="1"/>
</dbReference>
<dbReference type="AlphaFoldDB" id="A0AAV3S8U9"/>
<dbReference type="InterPro" id="IPR049945">
    <property type="entry name" value="AAA_22"/>
</dbReference>
<name>A0AAV3S8U9_9EURY</name>
<organism evidence="6 7">
    <name type="scientific">Halarchaeum salinum</name>
    <dbReference type="NCBI Taxonomy" id="489912"/>
    <lineage>
        <taxon>Archaea</taxon>
        <taxon>Methanobacteriati</taxon>
        <taxon>Methanobacteriota</taxon>
        <taxon>Stenosarchaea group</taxon>
        <taxon>Halobacteria</taxon>
        <taxon>Halobacteriales</taxon>
        <taxon>Halobacteriaceae</taxon>
    </lineage>
</organism>
<dbReference type="SMART" id="SM00382">
    <property type="entry name" value="AAA"/>
    <property type="match status" value="1"/>
</dbReference>
<evidence type="ECO:0000256" key="4">
    <source>
        <dbReference type="ARBA" id="ARBA00022840"/>
    </source>
</evidence>
<dbReference type="Proteomes" id="UP001500837">
    <property type="component" value="Unassembled WGS sequence"/>
</dbReference>
<keyword evidence="3" id="KW-0547">Nucleotide-binding</keyword>
<accession>A0AAV3S8U9</accession>
<proteinExistence type="inferred from homology"/>
<dbReference type="Pfam" id="PF13401">
    <property type="entry name" value="AAA_22"/>
    <property type="match status" value="1"/>
</dbReference>
<reference evidence="6 7" key="1">
    <citation type="journal article" date="2019" name="Int. J. Syst. Evol. Microbiol.">
        <title>The Global Catalogue of Microorganisms (GCM) 10K type strain sequencing project: providing services to taxonomists for standard genome sequencing and annotation.</title>
        <authorList>
            <consortium name="The Broad Institute Genomics Platform"/>
            <consortium name="The Broad Institute Genome Sequencing Center for Infectious Disease"/>
            <person name="Wu L."/>
            <person name="Ma J."/>
        </authorList>
    </citation>
    <scope>NUCLEOTIDE SEQUENCE [LARGE SCALE GENOMIC DNA]</scope>
    <source>
        <strain evidence="6 7">JCM 16330</strain>
    </source>
</reference>
<dbReference type="InterPro" id="IPR027417">
    <property type="entry name" value="P-loop_NTPase"/>
</dbReference>
<dbReference type="GO" id="GO:0006260">
    <property type="term" value="P:DNA replication"/>
    <property type="evidence" value="ECO:0007669"/>
    <property type="project" value="UniProtKB-KW"/>
</dbReference>
<dbReference type="InterPro" id="IPR003593">
    <property type="entry name" value="AAA+_ATPase"/>
</dbReference>
<comment type="similarity">
    <text evidence="1">Belongs to the CDC6/cdc18 family.</text>
</comment>
<keyword evidence="7" id="KW-1185">Reference proteome</keyword>
<protein>
    <submittedName>
        <fullName evidence="6">Orc1/cdc6 family replication initiation protein</fullName>
    </submittedName>
</protein>
<evidence type="ECO:0000259" key="5">
    <source>
        <dbReference type="SMART" id="SM00382"/>
    </source>
</evidence>
<evidence type="ECO:0000256" key="2">
    <source>
        <dbReference type="ARBA" id="ARBA00022705"/>
    </source>
</evidence>
<dbReference type="EMBL" id="BAAABL010000051">
    <property type="protein sequence ID" value="GAA0304096.1"/>
    <property type="molecule type" value="Genomic_DNA"/>
</dbReference>